<protein>
    <submittedName>
        <fullName evidence="3">Uncharacterized protein</fullName>
    </submittedName>
</protein>
<dbReference type="Proteomes" id="UP000243579">
    <property type="component" value="Unassembled WGS sequence"/>
</dbReference>
<keyword evidence="2" id="KW-1133">Transmembrane helix</keyword>
<sequence length="949" mass="105518">MAGTCLSSDPSEPCAARSWGDCGFEWLHAAPIASFCLVWTLLGGRMLFHSGAAPSLFRRDPAKLHDHIAQGVAIALAQRRYGSLRVQRVQRMLRLSAMWTEWLEFTLAPLNIAFMVTGSPSELYSLLFTLNVANEPLNMGFLAALKAMSIRSPCFGFLTVAVDDELLERVLYPLVFDVCYISMIATFVRVGTCPSGVTHLQLPGGVSCDCVDLFGFFWAGGLVCFALQYCGALHHKMSIEPLATTTDFRFQPSYQFLIVMARTVGPLAAMIVMNIGAHRVAVLVILVCLLFVWTFLLVYSYTTQPCIGSGSGPNNIRVVTFSSAVYTTLSSISVVIVDGSLRSLLLTLTPLPLVWVIAWHANHRRAERFHIPNISILGLLLHPSPAIAKVGAVAALHMNPTNVISRDHKPIIDQLRHLAATASDPSSRVYALRTLWFCVLKSFLDAGTPIVGEMTAPLPRNVWKKDRSNLDRQGRAVTQPSKRVKLVRVTDRTQLSLVAVRRSTVDLLQDLAGKSRILNPFGRRSAVAPVHAPADASFYMLKLGGHVWISEKLTADAVTSELQRMYAEALRALHDSMAIQNRDAMRESAAFLLQWYRTGYVRLSRDNFLQVLSVLSLVGPRKIAIDATNSLYAATLNKIMPEIIWLQHPSYLNAFASALRVGNTVTVGNCADVLVRVVEAAQQQQRPVPLTQKSMKKVEMALDRWRANYRISDALERLYIIVAVVDAETRPSTPPGTATRSKGTLRNKRRRHSIETTSYSSFSTFVRSCRISMVLPVPFAPVGALDPVRARSAFHAHVLRRVAALSSWHDWTYQLRLTDISMYKDMARKMLRPKGALRLYHRPASSTNPDVLAGVERRRMQRRQFVEILGRAYALYLSTMDGTRPRSKRFGFQDTIDAVVDLYSAPQECAIRDYVATALDSSVHAFLEPHLTGAMNDWSLPPVRSEVDS</sequence>
<dbReference type="EMBL" id="JNBR01001451">
    <property type="protein sequence ID" value="OQR87291.1"/>
    <property type="molecule type" value="Genomic_DNA"/>
</dbReference>
<feature type="transmembrane region" description="Helical" evidence="2">
    <location>
        <begin position="211"/>
        <end position="233"/>
    </location>
</feature>
<feature type="transmembrane region" description="Helical" evidence="2">
    <location>
        <begin position="26"/>
        <end position="48"/>
    </location>
</feature>
<feature type="transmembrane region" description="Helical" evidence="2">
    <location>
        <begin position="281"/>
        <end position="302"/>
    </location>
</feature>
<feature type="transmembrane region" description="Helical" evidence="2">
    <location>
        <begin position="95"/>
        <end position="117"/>
    </location>
</feature>
<feature type="transmembrane region" description="Helical" evidence="2">
    <location>
        <begin position="170"/>
        <end position="191"/>
    </location>
</feature>
<dbReference type="AlphaFoldDB" id="A0A1V9YNR1"/>
<gene>
    <name evidence="3" type="ORF">ACHHYP_09224</name>
</gene>
<keyword evidence="4" id="KW-1185">Reference proteome</keyword>
<name>A0A1V9YNR1_ACHHY</name>
<keyword evidence="2" id="KW-0812">Transmembrane</keyword>
<keyword evidence="2" id="KW-0472">Membrane</keyword>
<feature type="transmembrane region" description="Helical" evidence="2">
    <location>
        <begin position="254"/>
        <end position="275"/>
    </location>
</feature>
<organism evidence="3 4">
    <name type="scientific">Achlya hypogyna</name>
    <name type="common">Oomycete</name>
    <name type="synonym">Protoachlya hypogyna</name>
    <dbReference type="NCBI Taxonomy" id="1202772"/>
    <lineage>
        <taxon>Eukaryota</taxon>
        <taxon>Sar</taxon>
        <taxon>Stramenopiles</taxon>
        <taxon>Oomycota</taxon>
        <taxon>Saprolegniomycetes</taxon>
        <taxon>Saprolegniales</taxon>
        <taxon>Achlyaceae</taxon>
        <taxon>Achlya</taxon>
    </lineage>
</organism>
<evidence type="ECO:0000256" key="1">
    <source>
        <dbReference type="SAM" id="MobiDB-lite"/>
    </source>
</evidence>
<feature type="transmembrane region" description="Helical" evidence="2">
    <location>
        <begin position="137"/>
        <end position="158"/>
    </location>
</feature>
<proteinExistence type="predicted"/>
<reference evidence="3 4" key="1">
    <citation type="journal article" date="2014" name="Genome Biol. Evol.">
        <title>The secreted proteins of Achlya hypogyna and Thraustotheca clavata identify the ancestral oomycete secretome and reveal gene acquisitions by horizontal gene transfer.</title>
        <authorList>
            <person name="Misner I."/>
            <person name="Blouin N."/>
            <person name="Leonard G."/>
            <person name="Richards T.A."/>
            <person name="Lane C.E."/>
        </authorList>
    </citation>
    <scope>NUCLEOTIDE SEQUENCE [LARGE SCALE GENOMIC DNA]</scope>
    <source>
        <strain evidence="3 4">ATCC 48635</strain>
    </source>
</reference>
<accession>A0A1V9YNR1</accession>
<feature type="transmembrane region" description="Helical" evidence="2">
    <location>
        <begin position="314"/>
        <end position="337"/>
    </location>
</feature>
<feature type="region of interest" description="Disordered" evidence="1">
    <location>
        <begin position="730"/>
        <end position="751"/>
    </location>
</feature>
<evidence type="ECO:0000313" key="3">
    <source>
        <dbReference type="EMBL" id="OQR87291.1"/>
    </source>
</evidence>
<comment type="caution">
    <text evidence="3">The sequence shown here is derived from an EMBL/GenBank/DDBJ whole genome shotgun (WGS) entry which is preliminary data.</text>
</comment>
<evidence type="ECO:0000256" key="2">
    <source>
        <dbReference type="SAM" id="Phobius"/>
    </source>
</evidence>
<evidence type="ECO:0000313" key="4">
    <source>
        <dbReference type="Proteomes" id="UP000243579"/>
    </source>
</evidence>